<dbReference type="Proteomes" id="UP000542210">
    <property type="component" value="Unassembled WGS sequence"/>
</dbReference>
<accession>A0A7W7D197</accession>
<evidence type="ECO:0000313" key="1">
    <source>
        <dbReference type="EMBL" id="MBB4698477.1"/>
    </source>
</evidence>
<dbReference type="AlphaFoldDB" id="A0A7W7D197"/>
<gene>
    <name evidence="1" type="ORF">BJ982_000021</name>
</gene>
<proteinExistence type="predicted"/>
<name>A0A7W7D197_9ACTN</name>
<organism evidence="1 2">
    <name type="scientific">Sphaerisporangium siamense</name>
    <dbReference type="NCBI Taxonomy" id="795645"/>
    <lineage>
        <taxon>Bacteria</taxon>
        <taxon>Bacillati</taxon>
        <taxon>Actinomycetota</taxon>
        <taxon>Actinomycetes</taxon>
        <taxon>Streptosporangiales</taxon>
        <taxon>Streptosporangiaceae</taxon>
        <taxon>Sphaerisporangium</taxon>
    </lineage>
</organism>
<dbReference type="EMBL" id="JACHND010000001">
    <property type="protein sequence ID" value="MBB4698477.1"/>
    <property type="molecule type" value="Genomic_DNA"/>
</dbReference>
<keyword evidence="2" id="KW-1185">Reference proteome</keyword>
<evidence type="ECO:0000313" key="2">
    <source>
        <dbReference type="Proteomes" id="UP000542210"/>
    </source>
</evidence>
<protein>
    <submittedName>
        <fullName evidence="1">Uncharacterized protein</fullName>
    </submittedName>
</protein>
<reference evidence="1 2" key="1">
    <citation type="submission" date="2020-08" db="EMBL/GenBank/DDBJ databases">
        <title>Sequencing the genomes of 1000 actinobacteria strains.</title>
        <authorList>
            <person name="Klenk H.-P."/>
        </authorList>
    </citation>
    <scope>NUCLEOTIDE SEQUENCE [LARGE SCALE GENOMIC DNA]</scope>
    <source>
        <strain evidence="1 2">DSM 45784</strain>
    </source>
</reference>
<comment type="caution">
    <text evidence="1">The sequence shown here is derived from an EMBL/GenBank/DDBJ whole genome shotgun (WGS) entry which is preliminary data.</text>
</comment>
<sequence length="35" mass="3766">MRLVSTVLVPARQRDGLTLAWATSPDTGVRQNGAK</sequence>